<sequence>MLLRVLRDPSPKRHCVEPFRSLLRLLKTRHRFSVVSSHQDKTLNRQIDKEELQHKESLYMKTYNIVNFTSQYPYELVINLFNLLSLNGQGVFIDKSMPQKVQIFTHFAAPGSLHFELHQLPFLTTDCLGVIDGTHVRVKVPRSNAPVFVEEKIGQHKTYLQLVILT</sequence>
<accession>A0ABD1NB78</accession>
<evidence type="ECO:0008006" key="3">
    <source>
        <dbReference type="Google" id="ProtNLM"/>
    </source>
</evidence>
<protein>
    <recommendedName>
        <fullName evidence="3">Ribosomal protein S4</fullName>
    </recommendedName>
</protein>
<proteinExistence type="predicted"/>
<keyword evidence="2" id="KW-1185">Reference proteome</keyword>
<dbReference type="AlphaFoldDB" id="A0ABD1NB78"/>
<gene>
    <name evidence="1" type="ORF">Fmac_006227</name>
</gene>
<dbReference type="EMBL" id="JBGMDY010000002">
    <property type="protein sequence ID" value="KAL2344942.1"/>
    <property type="molecule type" value="Genomic_DNA"/>
</dbReference>
<organism evidence="1 2">
    <name type="scientific">Flemingia macrophylla</name>
    <dbReference type="NCBI Taxonomy" id="520843"/>
    <lineage>
        <taxon>Eukaryota</taxon>
        <taxon>Viridiplantae</taxon>
        <taxon>Streptophyta</taxon>
        <taxon>Embryophyta</taxon>
        <taxon>Tracheophyta</taxon>
        <taxon>Spermatophyta</taxon>
        <taxon>Magnoliopsida</taxon>
        <taxon>eudicotyledons</taxon>
        <taxon>Gunneridae</taxon>
        <taxon>Pentapetalae</taxon>
        <taxon>rosids</taxon>
        <taxon>fabids</taxon>
        <taxon>Fabales</taxon>
        <taxon>Fabaceae</taxon>
        <taxon>Papilionoideae</taxon>
        <taxon>50 kb inversion clade</taxon>
        <taxon>NPAAA clade</taxon>
        <taxon>indigoferoid/millettioid clade</taxon>
        <taxon>Phaseoleae</taxon>
        <taxon>Flemingia</taxon>
    </lineage>
</organism>
<comment type="caution">
    <text evidence="1">The sequence shown here is derived from an EMBL/GenBank/DDBJ whole genome shotgun (WGS) entry which is preliminary data.</text>
</comment>
<evidence type="ECO:0000313" key="1">
    <source>
        <dbReference type="EMBL" id="KAL2344942.1"/>
    </source>
</evidence>
<name>A0ABD1NB78_9FABA</name>
<evidence type="ECO:0000313" key="2">
    <source>
        <dbReference type="Proteomes" id="UP001603857"/>
    </source>
</evidence>
<dbReference type="Proteomes" id="UP001603857">
    <property type="component" value="Unassembled WGS sequence"/>
</dbReference>
<reference evidence="1 2" key="1">
    <citation type="submission" date="2024-08" db="EMBL/GenBank/DDBJ databases">
        <title>Insights into the chromosomal genome structure of Flemingia macrophylla.</title>
        <authorList>
            <person name="Ding Y."/>
            <person name="Zhao Y."/>
            <person name="Bi W."/>
            <person name="Wu M."/>
            <person name="Zhao G."/>
            <person name="Gong Y."/>
            <person name="Li W."/>
            <person name="Zhang P."/>
        </authorList>
    </citation>
    <scope>NUCLEOTIDE SEQUENCE [LARGE SCALE GENOMIC DNA]</scope>
    <source>
        <strain evidence="1">DYQJB</strain>
        <tissue evidence="1">Leaf</tissue>
    </source>
</reference>